<gene>
    <name evidence="1" type="ORF">DXA38_18980</name>
</gene>
<dbReference type="Pfam" id="PF00805">
    <property type="entry name" value="Pentapeptide"/>
    <property type="match status" value="2"/>
</dbReference>
<accession>A0A3E2VKH6</accession>
<dbReference type="RefSeq" id="WP_117444564.1">
    <property type="nucleotide sequence ID" value="NZ_QVEV01000040.1"/>
</dbReference>
<protein>
    <recommendedName>
        <fullName evidence="3">Pentapeptide repeat-containing protein</fullName>
    </recommendedName>
</protein>
<dbReference type="PANTHER" id="PTHR14136:SF17">
    <property type="entry name" value="BTB_POZ DOMAIN-CONTAINING PROTEIN KCTD9"/>
    <property type="match status" value="1"/>
</dbReference>
<dbReference type="Proteomes" id="UP000260025">
    <property type="component" value="Unassembled WGS sequence"/>
</dbReference>
<comment type="caution">
    <text evidence="1">The sequence shown here is derived from an EMBL/GenBank/DDBJ whole genome shotgun (WGS) entry which is preliminary data.</text>
</comment>
<name>A0A3E2VKH6_CLOIN</name>
<dbReference type="EMBL" id="QVEV01000040">
    <property type="protein sequence ID" value="RGC11226.1"/>
    <property type="molecule type" value="Genomic_DNA"/>
</dbReference>
<dbReference type="OrthoDB" id="2579959at2"/>
<dbReference type="InterPro" id="IPR051082">
    <property type="entry name" value="Pentapeptide-BTB/POZ_domain"/>
</dbReference>
<evidence type="ECO:0000313" key="1">
    <source>
        <dbReference type="EMBL" id="RGC11226.1"/>
    </source>
</evidence>
<dbReference type="Gene3D" id="2.160.20.80">
    <property type="entry name" value="E3 ubiquitin-protein ligase SopA"/>
    <property type="match status" value="2"/>
</dbReference>
<evidence type="ECO:0000313" key="2">
    <source>
        <dbReference type="Proteomes" id="UP000260025"/>
    </source>
</evidence>
<dbReference type="PANTHER" id="PTHR14136">
    <property type="entry name" value="BTB_POZ DOMAIN-CONTAINING PROTEIN KCTD9"/>
    <property type="match status" value="1"/>
</dbReference>
<sequence length="379" mass="43201">MEEEQIKRFVQTNSEISLMDFYKSLERQQREAGYSMQKTSLIFPQRQIIELEGKSSCKIFTSYFENCEFMNLELMDTAGYDQRILEGNIFKGCTFTNCRNIASMNACTFIDCNFNACDLRHTSFVRCRFVDTSAGDCDFRMANFSLADHAKLYIAYETCKVEDTLLQPQASEEERKQTGDPIRMDIFLDMLECSLKLLRDAIHLDSDAQMTLDPIAHDLNAYIQMTRKAMESEGIREREETEILTDLDVHEAWANQICRKTEEMPVIDWTKSNYSRMNLKNRNLSGIDFTGSLMKNCDFTACNLTGVDFTGCNLTGAIFLNAILAQNTFDGAKLEDIKIDQKNLQLFENAGIAVNTDQTGPMNISVNRSVLSRKGNTAV</sequence>
<dbReference type="AlphaFoldDB" id="A0A3E2VKH6"/>
<dbReference type="InterPro" id="IPR001646">
    <property type="entry name" value="5peptide_repeat"/>
</dbReference>
<dbReference type="SUPFAM" id="SSF141571">
    <property type="entry name" value="Pentapeptide repeat-like"/>
    <property type="match status" value="1"/>
</dbReference>
<reference evidence="1 2" key="1">
    <citation type="submission" date="2018-08" db="EMBL/GenBank/DDBJ databases">
        <title>A genome reference for cultivated species of the human gut microbiota.</title>
        <authorList>
            <person name="Zou Y."/>
            <person name="Xue W."/>
            <person name="Luo G."/>
        </authorList>
    </citation>
    <scope>NUCLEOTIDE SEQUENCE [LARGE SCALE GENOMIC DNA]</scope>
    <source>
        <strain evidence="1 2">OF01-2LB</strain>
    </source>
</reference>
<evidence type="ECO:0008006" key="3">
    <source>
        <dbReference type="Google" id="ProtNLM"/>
    </source>
</evidence>
<organism evidence="1 2">
    <name type="scientific">Clostridium innocuum</name>
    <dbReference type="NCBI Taxonomy" id="1522"/>
    <lineage>
        <taxon>Bacteria</taxon>
        <taxon>Bacillati</taxon>
        <taxon>Bacillota</taxon>
        <taxon>Clostridia</taxon>
        <taxon>Eubacteriales</taxon>
        <taxon>Clostridiaceae</taxon>
        <taxon>Clostridium</taxon>
    </lineage>
</organism>
<proteinExistence type="predicted"/>